<gene>
    <name evidence="5" type="ORF">NDR86_17615</name>
</gene>
<organism evidence="5 6">
    <name type="scientific">Nocardia pulmonis</name>
    <dbReference type="NCBI Taxonomy" id="2951408"/>
    <lineage>
        <taxon>Bacteria</taxon>
        <taxon>Bacillati</taxon>
        <taxon>Actinomycetota</taxon>
        <taxon>Actinomycetes</taxon>
        <taxon>Mycobacteriales</taxon>
        <taxon>Nocardiaceae</taxon>
        <taxon>Nocardia</taxon>
    </lineage>
</organism>
<dbReference type="AlphaFoldDB" id="A0A9X2E7Q3"/>
<dbReference type="RefSeq" id="WP_251913469.1">
    <property type="nucleotide sequence ID" value="NZ_JAMRXG010000007.1"/>
</dbReference>
<sequence>MDGLTFTIALEAFGRDRLPYPLRYLPEGFDALDDYQRARAESAQRLAETASERLYRALEVLLNPQVRVEMHGFYGPDLGRVVRVHAGMVGRIAALAVQLPGSTREYGGDIILLACAAAELPGHLAANLPKCPPGTRPPITARRSDLETAEYARDPIHLSHNEKLNRIVRRKRSSIGEVGVFPGPALDARPTTDGRGFHWMDYQPRDGRYLLLHHGPEDFTLTPGSPDTLTRHLHDLLLGTRNAVVGR</sequence>
<keyword evidence="6" id="KW-1185">Reference proteome</keyword>
<comment type="similarity">
    <text evidence="2">Belongs to the EspG family.</text>
</comment>
<keyword evidence="4" id="KW-0143">Chaperone</keyword>
<dbReference type="InterPro" id="IPR025734">
    <property type="entry name" value="EspG"/>
</dbReference>
<keyword evidence="3" id="KW-0963">Cytoplasm</keyword>
<evidence type="ECO:0000256" key="2">
    <source>
        <dbReference type="ARBA" id="ARBA00006411"/>
    </source>
</evidence>
<dbReference type="Pfam" id="PF14011">
    <property type="entry name" value="ESX-1_EspG"/>
    <property type="match status" value="1"/>
</dbReference>
<protein>
    <submittedName>
        <fullName evidence="5">ESX secretion-associated protein EspG</fullName>
    </submittedName>
</protein>
<evidence type="ECO:0000313" key="5">
    <source>
        <dbReference type="EMBL" id="MCM6775294.1"/>
    </source>
</evidence>
<comment type="caution">
    <text evidence="5">The sequence shown here is derived from an EMBL/GenBank/DDBJ whole genome shotgun (WGS) entry which is preliminary data.</text>
</comment>
<dbReference type="Proteomes" id="UP001139157">
    <property type="component" value="Unassembled WGS sequence"/>
</dbReference>
<comment type="subcellular location">
    <subcellularLocation>
        <location evidence="1">Cytoplasm</location>
    </subcellularLocation>
</comment>
<accession>A0A9X2E7Q3</accession>
<name>A0A9X2E7Q3_9NOCA</name>
<evidence type="ECO:0000313" key="6">
    <source>
        <dbReference type="Proteomes" id="UP001139157"/>
    </source>
</evidence>
<proteinExistence type="inferred from homology"/>
<evidence type="ECO:0000256" key="1">
    <source>
        <dbReference type="ARBA" id="ARBA00004496"/>
    </source>
</evidence>
<evidence type="ECO:0000256" key="4">
    <source>
        <dbReference type="ARBA" id="ARBA00023186"/>
    </source>
</evidence>
<reference evidence="5" key="1">
    <citation type="submission" date="2022-06" db="EMBL/GenBank/DDBJ databases">
        <title>Novel species in genus nocardia.</title>
        <authorList>
            <person name="Li F."/>
        </authorList>
    </citation>
    <scope>NUCLEOTIDE SEQUENCE</scope>
    <source>
        <strain evidence="5">CDC141</strain>
    </source>
</reference>
<dbReference type="EMBL" id="JAMRXG010000007">
    <property type="protein sequence ID" value="MCM6775294.1"/>
    <property type="molecule type" value="Genomic_DNA"/>
</dbReference>
<evidence type="ECO:0000256" key="3">
    <source>
        <dbReference type="ARBA" id="ARBA00022490"/>
    </source>
</evidence>